<dbReference type="GO" id="GO:0003677">
    <property type="term" value="F:DNA binding"/>
    <property type="evidence" value="ECO:0007669"/>
    <property type="project" value="UniProtKB-KW"/>
</dbReference>
<dbReference type="Gene3D" id="1.10.10.10">
    <property type="entry name" value="Winged helix-like DNA-binding domain superfamily/Winged helix DNA-binding domain"/>
    <property type="match status" value="1"/>
</dbReference>
<accession>A0A193BUL5</accession>
<dbReference type="GO" id="GO:0006355">
    <property type="term" value="P:regulation of DNA-templated transcription"/>
    <property type="evidence" value="ECO:0007669"/>
    <property type="project" value="InterPro"/>
</dbReference>
<dbReference type="CDD" id="cd06170">
    <property type="entry name" value="LuxR_C_like"/>
    <property type="match status" value="1"/>
</dbReference>
<dbReference type="InterPro" id="IPR016032">
    <property type="entry name" value="Sig_transdc_resp-reg_C-effctor"/>
</dbReference>
<dbReference type="EMBL" id="CP016174">
    <property type="protein sequence ID" value="ANN15870.1"/>
    <property type="molecule type" value="Genomic_DNA"/>
</dbReference>
<dbReference type="RefSeq" id="WP_044852743.1">
    <property type="nucleotide sequence ID" value="NZ_CP016174.1"/>
</dbReference>
<evidence type="ECO:0000256" key="3">
    <source>
        <dbReference type="ARBA" id="ARBA00023163"/>
    </source>
</evidence>
<dbReference type="SMART" id="SM00421">
    <property type="entry name" value="HTH_LUXR"/>
    <property type="match status" value="1"/>
</dbReference>
<dbReference type="PANTHER" id="PTHR44688:SF16">
    <property type="entry name" value="DNA-BINDING TRANSCRIPTIONAL ACTIVATOR DEVR_DOSR"/>
    <property type="match status" value="1"/>
</dbReference>
<proteinExistence type="predicted"/>
<evidence type="ECO:0000313" key="6">
    <source>
        <dbReference type="Proteomes" id="UP000093695"/>
    </source>
</evidence>
<dbReference type="PANTHER" id="PTHR44688">
    <property type="entry name" value="DNA-BINDING TRANSCRIPTIONAL ACTIVATOR DEVR_DOSR"/>
    <property type="match status" value="1"/>
</dbReference>
<keyword evidence="6" id="KW-1185">Reference proteome</keyword>
<evidence type="ECO:0000313" key="5">
    <source>
        <dbReference type="EMBL" id="ANN15870.1"/>
    </source>
</evidence>
<dbReference type="KEGG" id="aori:SD37_09580"/>
<dbReference type="STRING" id="31958.SD37_09580"/>
<dbReference type="PRINTS" id="PR00038">
    <property type="entry name" value="HTHLUXR"/>
</dbReference>
<evidence type="ECO:0000256" key="2">
    <source>
        <dbReference type="ARBA" id="ARBA00023125"/>
    </source>
</evidence>
<keyword evidence="3" id="KW-0804">Transcription</keyword>
<reference evidence="5 6" key="1">
    <citation type="journal article" date="2015" name="Genome Announc.">
        <title>Draft Genome Sequence of Norvancomycin-Producing Strain Amycolatopsis orientalis CPCC200066.</title>
        <authorList>
            <person name="Lei X."/>
            <person name="Yuan F."/>
            <person name="Shi Y."/>
            <person name="Li X."/>
            <person name="Wang L."/>
            <person name="Hong B."/>
        </authorList>
    </citation>
    <scope>NUCLEOTIDE SEQUENCE [LARGE SCALE GENOMIC DNA]</scope>
    <source>
        <strain evidence="5 6">B-37</strain>
    </source>
</reference>
<feature type="domain" description="HTH luxR-type" evidence="4">
    <location>
        <begin position="403"/>
        <end position="468"/>
    </location>
</feature>
<dbReference type="InterPro" id="IPR036388">
    <property type="entry name" value="WH-like_DNA-bd_sf"/>
</dbReference>
<dbReference type="InterPro" id="IPR000792">
    <property type="entry name" value="Tscrpt_reg_LuxR_C"/>
</dbReference>
<dbReference type="Pfam" id="PF00196">
    <property type="entry name" value="GerE"/>
    <property type="match status" value="1"/>
</dbReference>
<dbReference type="Proteomes" id="UP000093695">
    <property type="component" value="Chromosome"/>
</dbReference>
<dbReference type="PROSITE" id="PS00622">
    <property type="entry name" value="HTH_LUXR_1"/>
    <property type="match status" value="1"/>
</dbReference>
<organism evidence="5 6">
    <name type="scientific">Amycolatopsis orientalis</name>
    <name type="common">Nocardia orientalis</name>
    <dbReference type="NCBI Taxonomy" id="31958"/>
    <lineage>
        <taxon>Bacteria</taxon>
        <taxon>Bacillati</taxon>
        <taxon>Actinomycetota</taxon>
        <taxon>Actinomycetes</taxon>
        <taxon>Pseudonocardiales</taxon>
        <taxon>Pseudonocardiaceae</taxon>
        <taxon>Amycolatopsis</taxon>
    </lineage>
</organism>
<dbReference type="AlphaFoldDB" id="A0A193BUL5"/>
<sequence>MTELDKPDSTAAALKALEAARMERARLSELGRWTEAGEAAIAALRQVLSPANPDIVGPDLGGLVYVAGSPRPGVQTSGRHGHPVPPERLVATRAMLLVNNGNDPQAAAEFADRALQSFNWRDVGTFWYSILSLVYLDDRVTALRHCERAMTRSGWAATSALIVLRARLAGLSGDPQSAVRLLIPAITQGPRDQFTDVGVAWAVEALVDLGDLDRADDLMRTHGLSGSLDAVTDRAEVLSARGLLSQAIGQSESAYKDFIACGRELAGWGVTNPAVIPWRSRAALCAAIAGREAVALPLAEDELSNATRWGTARAIGTALRTVSLLYSKEHGVKLLKNAIELLTRSGARTTLLEAQYQLAIKLRLEGRHDEVRSVLRNFRETALSTCNKHWQTRADEAIRQWAVAGDTPTVTSKERKVANLAQAGLSNGEIAKRLSLTTSTVEFHLSNMYRKLAISGRSELRSIPVPIL</sequence>
<keyword evidence="1" id="KW-0805">Transcription regulation</keyword>
<keyword evidence="2" id="KW-0238">DNA-binding</keyword>
<name>A0A193BUL5_AMYOR</name>
<evidence type="ECO:0000259" key="4">
    <source>
        <dbReference type="PROSITE" id="PS50043"/>
    </source>
</evidence>
<dbReference type="SUPFAM" id="SSF46894">
    <property type="entry name" value="C-terminal effector domain of the bipartite response regulators"/>
    <property type="match status" value="1"/>
</dbReference>
<evidence type="ECO:0000256" key="1">
    <source>
        <dbReference type="ARBA" id="ARBA00023015"/>
    </source>
</evidence>
<protein>
    <submittedName>
        <fullName evidence="5">Helix-turn-helix transcriptional regulator</fullName>
    </submittedName>
</protein>
<dbReference type="PROSITE" id="PS50043">
    <property type="entry name" value="HTH_LUXR_2"/>
    <property type="match status" value="1"/>
</dbReference>
<gene>
    <name evidence="5" type="ORF">SD37_09580</name>
</gene>